<evidence type="ECO:0000259" key="2">
    <source>
        <dbReference type="Pfam" id="PF02371"/>
    </source>
</evidence>
<dbReference type="OrthoDB" id="9790935at2"/>
<dbReference type="GO" id="GO:0004803">
    <property type="term" value="F:transposase activity"/>
    <property type="evidence" value="ECO:0007669"/>
    <property type="project" value="InterPro"/>
</dbReference>
<dbReference type="PANTHER" id="PTHR33055">
    <property type="entry name" value="TRANSPOSASE FOR INSERTION SEQUENCE ELEMENT IS1111A"/>
    <property type="match status" value="1"/>
</dbReference>
<dbReference type="GO" id="GO:0006313">
    <property type="term" value="P:DNA transposition"/>
    <property type="evidence" value="ECO:0007669"/>
    <property type="project" value="InterPro"/>
</dbReference>
<dbReference type="InterPro" id="IPR003346">
    <property type="entry name" value="Transposase_20"/>
</dbReference>
<dbReference type="AlphaFoldDB" id="A0A7C8KQ63"/>
<name>A0A7C8KQ63_9BACI</name>
<evidence type="ECO:0000313" key="3">
    <source>
        <dbReference type="EMBL" id="KAB8127371.1"/>
    </source>
</evidence>
<reference evidence="3 4" key="1">
    <citation type="submission" date="2019-10" db="EMBL/GenBank/DDBJ databases">
        <title>Gracilibacillus sp. nov. isolated from rice seeds.</title>
        <authorList>
            <person name="He S."/>
        </authorList>
    </citation>
    <scope>NUCLEOTIDE SEQUENCE [LARGE SCALE GENOMIC DNA]</scope>
    <source>
        <strain evidence="3 4">TD8</strain>
    </source>
</reference>
<sequence length="224" mass="25151">NDLAALTAEEVLAQWKTEVKAGVGIKRAQKLVEKANKSIGVQEGLSFAKKELHLLLDQYALHQQQLEMMEEDLEEMVKEIPGAEEMIAIKGIGAMTVAGFYAEVGDINQYRHPQQVINMAGYSLKEHSSGKHKGQTRITKRGRSKLRKLLYMAVRPLVAHNPTFQALHDYYTKQKERPLKKQQSLIALCGKLIRVLFVIGQRQCAFDGRKLLQGIASKSQSNVV</sequence>
<dbReference type="InterPro" id="IPR047650">
    <property type="entry name" value="Transpos_IS110"/>
</dbReference>
<keyword evidence="1" id="KW-0175">Coiled coil</keyword>
<comment type="caution">
    <text evidence="3">The sequence shown here is derived from an EMBL/GenBank/DDBJ whole genome shotgun (WGS) entry which is preliminary data.</text>
</comment>
<feature type="non-terminal residue" evidence="3">
    <location>
        <position position="1"/>
    </location>
</feature>
<feature type="domain" description="Transposase IS116/IS110/IS902 C-terminal" evidence="2">
    <location>
        <begin position="88"/>
        <end position="168"/>
    </location>
</feature>
<gene>
    <name evidence="3" type="ORF">F9U64_17825</name>
</gene>
<dbReference type="Proteomes" id="UP000480246">
    <property type="component" value="Unassembled WGS sequence"/>
</dbReference>
<protein>
    <submittedName>
        <fullName evidence="3">IS110 family transposase</fullName>
    </submittedName>
</protein>
<organism evidence="3 4">
    <name type="scientific">Gracilibacillus oryzae</name>
    <dbReference type="NCBI Taxonomy" id="1672701"/>
    <lineage>
        <taxon>Bacteria</taxon>
        <taxon>Bacillati</taxon>
        <taxon>Bacillota</taxon>
        <taxon>Bacilli</taxon>
        <taxon>Bacillales</taxon>
        <taxon>Bacillaceae</taxon>
        <taxon>Gracilibacillus</taxon>
    </lineage>
</organism>
<proteinExistence type="predicted"/>
<dbReference type="GO" id="GO:0003677">
    <property type="term" value="F:DNA binding"/>
    <property type="evidence" value="ECO:0007669"/>
    <property type="project" value="InterPro"/>
</dbReference>
<accession>A0A7C8KQ63</accession>
<evidence type="ECO:0000313" key="4">
    <source>
        <dbReference type="Proteomes" id="UP000480246"/>
    </source>
</evidence>
<dbReference type="RefSeq" id="WP_153406247.1">
    <property type="nucleotide sequence ID" value="NZ_ML762443.1"/>
</dbReference>
<dbReference type="Pfam" id="PF02371">
    <property type="entry name" value="Transposase_20"/>
    <property type="match status" value="1"/>
</dbReference>
<dbReference type="EMBL" id="WEID01000092">
    <property type="protein sequence ID" value="KAB8127371.1"/>
    <property type="molecule type" value="Genomic_DNA"/>
</dbReference>
<keyword evidence="4" id="KW-1185">Reference proteome</keyword>
<evidence type="ECO:0000256" key="1">
    <source>
        <dbReference type="SAM" id="Coils"/>
    </source>
</evidence>
<feature type="coiled-coil region" evidence="1">
    <location>
        <begin position="52"/>
        <end position="86"/>
    </location>
</feature>